<keyword evidence="3" id="KW-1185">Reference proteome</keyword>
<feature type="region of interest" description="Disordered" evidence="1">
    <location>
        <begin position="1"/>
        <end position="28"/>
    </location>
</feature>
<dbReference type="Proteomes" id="UP001497482">
    <property type="component" value="Chromosome 8"/>
</dbReference>
<dbReference type="AlphaFoldDB" id="A0AAV2MJW6"/>
<accession>A0AAV2MJW6</accession>
<gene>
    <name evidence="2" type="ORF">KC01_LOCUS39627</name>
</gene>
<name>A0AAV2MJW6_KNICA</name>
<evidence type="ECO:0000313" key="3">
    <source>
        <dbReference type="Proteomes" id="UP001497482"/>
    </source>
</evidence>
<sequence length="121" mass="13733">METARLSSPPPLHFHSRPNSYSRKRVKRQQTCPGVAAVLWLSRSLFAPPPGLLWTSPPLLVARSLVCALSVPFLSFRFLRVLDLSMSAHTVDRARWYGACVDDRRSERIRRREPTSNCSVS</sequence>
<proteinExistence type="predicted"/>
<dbReference type="EMBL" id="OZ035830">
    <property type="protein sequence ID" value="CAL1613414.1"/>
    <property type="molecule type" value="Genomic_DNA"/>
</dbReference>
<evidence type="ECO:0000313" key="2">
    <source>
        <dbReference type="EMBL" id="CAL1613414.1"/>
    </source>
</evidence>
<evidence type="ECO:0000256" key="1">
    <source>
        <dbReference type="SAM" id="MobiDB-lite"/>
    </source>
</evidence>
<protein>
    <submittedName>
        <fullName evidence="2">Uncharacterized protein</fullName>
    </submittedName>
</protein>
<organism evidence="2 3">
    <name type="scientific">Knipowitschia caucasica</name>
    <name type="common">Caucasian dwarf goby</name>
    <name type="synonym">Pomatoschistus caucasicus</name>
    <dbReference type="NCBI Taxonomy" id="637954"/>
    <lineage>
        <taxon>Eukaryota</taxon>
        <taxon>Metazoa</taxon>
        <taxon>Chordata</taxon>
        <taxon>Craniata</taxon>
        <taxon>Vertebrata</taxon>
        <taxon>Euteleostomi</taxon>
        <taxon>Actinopterygii</taxon>
        <taxon>Neopterygii</taxon>
        <taxon>Teleostei</taxon>
        <taxon>Neoteleostei</taxon>
        <taxon>Acanthomorphata</taxon>
        <taxon>Gobiaria</taxon>
        <taxon>Gobiiformes</taxon>
        <taxon>Gobioidei</taxon>
        <taxon>Gobiidae</taxon>
        <taxon>Gobiinae</taxon>
        <taxon>Knipowitschia</taxon>
    </lineage>
</organism>
<reference evidence="2 3" key="1">
    <citation type="submission" date="2024-04" db="EMBL/GenBank/DDBJ databases">
        <authorList>
            <person name="Waldvogel A.-M."/>
            <person name="Schoenle A."/>
        </authorList>
    </citation>
    <scope>NUCLEOTIDE SEQUENCE [LARGE SCALE GENOMIC DNA]</scope>
</reference>